<evidence type="ECO:0000256" key="2">
    <source>
        <dbReference type="SAM" id="MobiDB-lite"/>
    </source>
</evidence>
<feature type="compositionally biased region" description="Polar residues" evidence="2">
    <location>
        <begin position="338"/>
        <end position="349"/>
    </location>
</feature>
<feature type="region of interest" description="Disordered" evidence="2">
    <location>
        <begin position="215"/>
        <end position="266"/>
    </location>
</feature>
<evidence type="ECO:0000313" key="4">
    <source>
        <dbReference type="Proteomes" id="UP001530315"/>
    </source>
</evidence>
<keyword evidence="4" id="KW-1185">Reference proteome</keyword>
<feature type="coiled-coil region" evidence="1">
    <location>
        <begin position="773"/>
        <end position="879"/>
    </location>
</feature>
<reference evidence="3 4" key="1">
    <citation type="submission" date="2024-10" db="EMBL/GenBank/DDBJ databases">
        <title>Updated reference genomes for cyclostephanoid diatoms.</title>
        <authorList>
            <person name="Roberts W.R."/>
            <person name="Alverson A.J."/>
        </authorList>
    </citation>
    <scope>NUCLEOTIDE SEQUENCE [LARGE SCALE GENOMIC DNA]</scope>
    <source>
        <strain evidence="3 4">AJA276-08</strain>
    </source>
</reference>
<sequence>MNRRERSLPPVLSHTRRLLPRISHFSNFTADSENGGDGDAAVNRSWVYNDRITQEQSQRQQQSAEQSCQSRQLFPLADIIDKIELLPDVVDVGDGQGAIATDEDGSQGGRDSIFSDDDGINDVSDGAKRRSKVEGTLKDILNELAFGEAPTPTTLGEQKSQSIAPTNQTMIDEQERQFDAENLRMRRKLQEAALLEAMSAPGRCRRQLLAMSLARGPSHRGTAESSGIEGPSSGCMTQRSASLPPQPRTSSFGPTSFGKPGQRPVQSLSEFLSSKEKKATLTAERAFKDNKIKSHDNDTCISSVTVAELSEEDGSVIVNHNAKQRERKADKLLLDSPNSTAPSDAQAQLGQPCPAITGINASNDATTVDISTPTDYRSDVLYPMGTVDLDEETSELRQSPEHSQSSSPTSQQSLSGPTSEQELLGTVADSPVDTKLWRTATASPDNTPSGLCHMPSLLYYSIRNVPISNANLISADDVLKTKVESQNSSAPKSAASPSSPINNGPNDVSSPEVDRSLCNDITADEGEEWHDCKNSETCAETVSSDEDVELLSSKDGSKDDDSLPGKNSMTISTVDEKNKKKIMGSIHDVLMDSEHGRLYSHPNVNRASTPRTMILEQQGLSHHHRFARHRSIPSEPITIVPLNHVSSALVVNSGGGGGMNGHHSHGMVKSCSARDLVDLRALMDELTELRAWKVRAAESLEAHKGLKEVDVLRASMAEASEEVIRLRSEGEERRLEVESLKSRFKKEVLEWKTAAEQAVAESSKEIATLSICNKEMRSENERLSGNVDDLKNRLESMLHSAERERLLADEEARGLHMLLHADITRLESNLEEIKRSNDAKDKELMDLKEKFTASETLQNHKMETALRAREEEISSLKSELANMAKCTSTLQAKINATNLASEFMTSELQLVEAQLKEEIDAHAKKRLEAATCEKQMSITLRQLDSILKTVTNQVEDQDSVIQAKTVEINRLQEKLAADEDARQNLEAILHSKNEEVTQLKIEVVRISEDDFLVQAQLNEKIHSLNQELSAVQASHKAADLNLLELLEHSSDDVTHPLKDELENKAQQVLMLQQALVDEKDEAMVKLAHIQAELEHKISEMEKQVAIYKEQSDLLHEELAVLQHQLTLEQESKSKELAEAALTIQKMQSEIHSLIETGH</sequence>
<dbReference type="EMBL" id="JALLAZ020000460">
    <property type="protein sequence ID" value="KAL3794607.1"/>
    <property type="molecule type" value="Genomic_DNA"/>
</dbReference>
<feature type="coiled-coil region" evidence="1">
    <location>
        <begin position="961"/>
        <end position="1034"/>
    </location>
</feature>
<organism evidence="3 4">
    <name type="scientific">Stephanodiscus triporus</name>
    <dbReference type="NCBI Taxonomy" id="2934178"/>
    <lineage>
        <taxon>Eukaryota</taxon>
        <taxon>Sar</taxon>
        <taxon>Stramenopiles</taxon>
        <taxon>Ochrophyta</taxon>
        <taxon>Bacillariophyta</taxon>
        <taxon>Coscinodiscophyceae</taxon>
        <taxon>Thalassiosirophycidae</taxon>
        <taxon>Stephanodiscales</taxon>
        <taxon>Stephanodiscaceae</taxon>
        <taxon>Stephanodiscus</taxon>
    </lineage>
</organism>
<name>A0ABD3Q2T2_9STRA</name>
<dbReference type="PANTHER" id="PTHR43049:SF1">
    <property type="entry name" value="EARLY ENDOSOME ANTIGEN"/>
    <property type="match status" value="1"/>
</dbReference>
<feature type="compositionally biased region" description="Polar residues" evidence="2">
    <location>
        <begin position="234"/>
        <end position="254"/>
    </location>
</feature>
<protein>
    <submittedName>
        <fullName evidence="3">Uncharacterized protein</fullName>
    </submittedName>
</protein>
<feature type="compositionally biased region" description="Low complexity" evidence="2">
    <location>
        <begin position="485"/>
        <end position="506"/>
    </location>
</feature>
<comment type="caution">
    <text evidence="3">The sequence shown here is derived from an EMBL/GenBank/DDBJ whole genome shotgun (WGS) entry which is preliminary data.</text>
</comment>
<dbReference type="Proteomes" id="UP001530315">
    <property type="component" value="Unassembled WGS sequence"/>
</dbReference>
<feature type="coiled-coil region" evidence="1">
    <location>
        <begin position="1058"/>
        <end position="1156"/>
    </location>
</feature>
<keyword evidence="1" id="KW-0175">Coiled coil</keyword>
<proteinExistence type="predicted"/>
<gene>
    <name evidence="3" type="ORF">ACHAW5_007930</name>
</gene>
<evidence type="ECO:0000256" key="1">
    <source>
        <dbReference type="SAM" id="Coils"/>
    </source>
</evidence>
<evidence type="ECO:0000313" key="3">
    <source>
        <dbReference type="EMBL" id="KAL3794607.1"/>
    </source>
</evidence>
<dbReference type="PANTHER" id="PTHR43049">
    <property type="entry name" value="EARLY ENDOSOME ANTIGEN"/>
    <property type="match status" value="1"/>
</dbReference>
<feature type="region of interest" description="Disordered" evidence="2">
    <location>
        <begin position="484"/>
        <end position="514"/>
    </location>
</feature>
<feature type="non-terminal residue" evidence="3">
    <location>
        <position position="1158"/>
    </location>
</feature>
<feature type="region of interest" description="Disordered" evidence="2">
    <location>
        <begin position="391"/>
        <end position="421"/>
    </location>
</feature>
<feature type="compositionally biased region" description="Low complexity" evidence="2">
    <location>
        <begin position="401"/>
        <end position="419"/>
    </location>
</feature>
<accession>A0ABD3Q2T2</accession>
<feature type="region of interest" description="Disordered" evidence="2">
    <location>
        <begin position="96"/>
        <end position="127"/>
    </location>
</feature>
<dbReference type="AlphaFoldDB" id="A0ABD3Q2T2"/>
<feature type="region of interest" description="Disordered" evidence="2">
    <location>
        <begin position="529"/>
        <end position="569"/>
    </location>
</feature>
<feature type="region of interest" description="Disordered" evidence="2">
    <location>
        <begin position="338"/>
        <end position="360"/>
    </location>
</feature>